<gene>
    <name evidence="2" type="ORF">N47_A11050</name>
</gene>
<proteinExistence type="predicted"/>
<dbReference type="Gene3D" id="3.40.250.10">
    <property type="entry name" value="Rhodanese-like domain"/>
    <property type="match status" value="1"/>
</dbReference>
<name>E1Y932_9BACT</name>
<dbReference type="Pfam" id="PF04264">
    <property type="entry name" value="YceI"/>
    <property type="match status" value="1"/>
</dbReference>
<dbReference type="AlphaFoldDB" id="E1Y932"/>
<reference evidence="2" key="1">
    <citation type="journal article" date="2011" name="Environ. Microbiol.">
        <title>Genomic insights into the metabolic potential of the polycyclic aromatic hydrocarbon degrading sulfate-reducing Deltaproteobacterium N47.</title>
        <authorList>
            <person name="Bergmann F."/>
            <person name="Selesi D."/>
            <person name="Weinmaier T."/>
            <person name="Tischler P."/>
            <person name="Rattei T."/>
            <person name="Meckenstock R.U."/>
        </authorList>
    </citation>
    <scope>NUCLEOTIDE SEQUENCE</scope>
</reference>
<dbReference type="SUPFAM" id="SSF101874">
    <property type="entry name" value="YceI-like"/>
    <property type="match status" value="1"/>
</dbReference>
<sequence>MQTPNELHQWMEKGKIFYLIDTLTHSHFQKVRLPGARNACVFEVTFIDQIKAITENKDIDIVVYGSSSRSYDAIRAAEKLEYEGFINVHVLDGGIAAWRLAGLLLEGDEVEEPDDPQTMVKPDDQLYRVDSDRSMIQWTGRNANTTHFGNIRIRNGELQSKDGVFTGIFNIDMNSIVNINLDGDELQPVLIAHLKSDDFFLTKVFPTATIEINQAKPVKDPFLTVPNYEINATLELRGLKVRQDFFATVARTPENGISAEAHFDIDRTKWGVIYGSARFFEHLGMHVVFDLISFQIRIVTD</sequence>
<dbReference type="CDD" id="cd00158">
    <property type="entry name" value="RHOD"/>
    <property type="match status" value="1"/>
</dbReference>
<dbReference type="PROSITE" id="PS50206">
    <property type="entry name" value="RHODANESE_3"/>
    <property type="match status" value="1"/>
</dbReference>
<dbReference type="PANTHER" id="PTHR34406">
    <property type="entry name" value="PROTEIN YCEI"/>
    <property type="match status" value="1"/>
</dbReference>
<organism evidence="2">
    <name type="scientific">uncultured Desulfobacterium sp</name>
    <dbReference type="NCBI Taxonomy" id="201089"/>
    <lineage>
        <taxon>Bacteria</taxon>
        <taxon>Pseudomonadati</taxon>
        <taxon>Thermodesulfobacteriota</taxon>
        <taxon>Desulfobacteria</taxon>
        <taxon>Desulfobacterales</taxon>
        <taxon>Desulfobacteriaceae</taxon>
        <taxon>Desulfobacterium</taxon>
        <taxon>environmental samples</taxon>
    </lineage>
</organism>
<evidence type="ECO:0000313" key="2">
    <source>
        <dbReference type="EMBL" id="CBX27076.1"/>
    </source>
</evidence>
<dbReference type="Pfam" id="PF00581">
    <property type="entry name" value="Rhodanese"/>
    <property type="match status" value="1"/>
</dbReference>
<feature type="domain" description="Rhodanese" evidence="1">
    <location>
        <begin position="13"/>
        <end position="107"/>
    </location>
</feature>
<dbReference type="EMBL" id="FR695864">
    <property type="protein sequence ID" value="CBX27076.1"/>
    <property type="molecule type" value="Genomic_DNA"/>
</dbReference>
<protein>
    <recommendedName>
        <fullName evidence="1">Rhodanese domain-containing protein</fullName>
    </recommendedName>
</protein>
<dbReference type="InterPro" id="IPR001763">
    <property type="entry name" value="Rhodanese-like_dom"/>
</dbReference>
<accession>E1Y932</accession>
<dbReference type="SMART" id="SM00867">
    <property type="entry name" value="YceI"/>
    <property type="match status" value="1"/>
</dbReference>
<dbReference type="PANTHER" id="PTHR34406:SF1">
    <property type="entry name" value="PROTEIN YCEI"/>
    <property type="match status" value="1"/>
</dbReference>
<dbReference type="SMART" id="SM00450">
    <property type="entry name" value="RHOD"/>
    <property type="match status" value="1"/>
</dbReference>
<dbReference type="InterPro" id="IPR007372">
    <property type="entry name" value="Lipid/polyisoprenoid-bd_YceI"/>
</dbReference>
<evidence type="ECO:0000259" key="1">
    <source>
        <dbReference type="PROSITE" id="PS50206"/>
    </source>
</evidence>
<dbReference type="InterPro" id="IPR036873">
    <property type="entry name" value="Rhodanese-like_dom_sf"/>
</dbReference>
<dbReference type="Gene3D" id="2.40.128.110">
    <property type="entry name" value="Lipid/polyisoprenoid-binding, YceI-like"/>
    <property type="match status" value="1"/>
</dbReference>
<dbReference type="SUPFAM" id="SSF52821">
    <property type="entry name" value="Rhodanese/Cell cycle control phosphatase"/>
    <property type="match status" value="1"/>
</dbReference>
<dbReference type="InterPro" id="IPR036761">
    <property type="entry name" value="TTHA0802/YceI-like_sf"/>
</dbReference>